<dbReference type="PANTHER" id="PTHR42812">
    <property type="entry name" value="BETA-XYLOSIDASE"/>
    <property type="match status" value="1"/>
</dbReference>
<evidence type="ECO:0000256" key="5">
    <source>
        <dbReference type="SAM" id="SignalP"/>
    </source>
</evidence>
<dbReference type="InterPro" id="IPR013320">
    <property type="entry name" value="ConA-like_dom_sf"/>
</dbReference>
<dbReference type="Gene3D" id="2.115.10.20">
    <property type="entry name" value="Glycosyl hydrolase domain, family 43"/>
    <property type="match status" value="1"/>
</dbReference>
<organism evidence="7 8">
    <name type="scientific">Duganella lactea</name>
    <dbReference type="NCBI Taxonomy" id="2692173"/>
    <lineage>
        <taxon>Bacteria</taxon>
        <taxon>Pseudomonadati</taxon>
        <taxon>Pseudomonadota</taxon>
        <taxon>Betaproteobacteria</taxon>
        <taxon>Burkholderiales</taxon>
        <taxon>Oxalobacteraceae</taxon>
        <taxon>Telluria group</taxon>
        <taxon>Duganella</taxon>
    </lineage>
</organism>
<proteinExistence type="inferred from homology"/>
<keyword evidence="3 4" id="KW-0326">Glycosidase</keyword>
<comment type="similarity">
    <text evidence="1 4">Belongs to the glycosyl hydrolase 43 family.</text>
</comment>
<sequence>MNSRRQMLKQTLLGGAALGVPAAAVARAAPPYHRGHEGQRVADLGDGRYLNPIFAGDHPDPSILKDGDDYYITFTSFEATPALVIWHSRDLVNWQPLGPALAHPPGSVFAVDLIKHQGRYYLYIPIIPTAISQGLGQQPGIYVIHAERIEGPWSEPVSLNIAGHIDPGHIVGEDGKRYLFLSGVSRVQLSDDGLSTSGPIEHVYDGWRYPDDWVTEAYALEGPKLIRRGDWFYMVSAVGGTAGPPTGHMVIAARSRSVNGPWENCPHNPIVRTRDASEKWWSRGHATLVEGPAGDWWMVYHGYENGYWTLGRQTLLEPVEWTSDGWFKARGGDLSQPLPKPRGGQAQAHGIALSDDFSQNLLGLKWNLYDPGLNELRRVRYEPAALVLQGKGSTPSDCSPLTCLVGDHAYEFSVELELIGDVQGGLLLFYSRALYVGMGHNGTRMSSYRFGQASPYWKEPAPAVRRLHLKIVNDRHIVTMYYSEDGRQWKRHGLRAETSGYNTNTGGELLSLRPALFAAGCGSVRFRNFHYQARG</sequence>
<dbReference type="Pfam" id="PF04616">
    <property type="entry name" value="Glyco_hydro_43"/>
    <property type="match status" value="1"/>
</dbReference>
<protein>
    <submittedName>
        <fullName evidence="7">Family 43 glycosylhydrolase</fullName>
    </submittedName>
</protein>
<gene>
    <name evidence="7" type="ORF">GTP38_09240</name>
</gene>
<dbReference type="Pfam" id="PF17851">
    <property type="entry name" value="GH43_C2"/>
    <property type="match status" value="1"/>
</dbReference>
<dbReference type="SUPFAM" id="SSF75005">
    <property type="entry name" value="Arabinanase/levansucrase/invertase"/>
    <property type="match status" value="1"/>
</dbReference>
<feature type="domain" description="Beta-xylosidase C-terminal Concanavalin A-like" evidence="6">
    <location>
        <begin position="354"/>
        <end position="503"/>
    </location>
</feature>
<evidence type="ECO:0000256" key="1">
    <source>
        <dbReference type="ARBA" id="ARBA00009865"/>
    </source>
</evidence>
<name>A0ABW9V4A3_9BURK</name>
<dbReference type="SUPFAM" id="SSF49899">
    <property type="entry name" value="Concanavalin A-like lectins/glucanases"/>
    <property type="match status" value="1"/>
</dbReference>
<feature type="signal peptide" evidence="5">
    <location>
        <begin position="1"/>
        <end position="28"/>
    </location>
</feature>
<evidence type="ECO:0000313" key="8">
    <source>
        <dbReference type="Proteomes" id="UP000449678"/>
    </source>
</evidence>
<evidence type="ECO:0000313" key="7">
    <source>
        <dbReference type="EMBL" id="MYM34521.1"/>
    </source>
</evidence>
<reference evidence="7 8" key="1">
    <citation type="submission" date="2019-12" db="EMBL/GenBank/DDBJ databases">
        <title>Novel species isolated from a subtropical stream in China.</title>
        <authorList>
            <person name="Lu H."/>
        </authorList>
    </citation>
    <scope>NUCLEOTIDE SEQUENCE [LARGE SCALE GENOMIC DNA]</scope>
    <source>
        <strain evidence="7 8">FT94W</strain>
    </source>
</reference>
<dbReference type="PANTHER" id="PTHR42812:SF2">
    <property type="entry name" value="XYLOSIDASE_ARABINOSIDASE"/>
    <property type="match status" value="1"/>
</dbReference>
<dbReference type="Gene3D" id="2.60.120.200">
    <property type="match status" value="1"/>
</dbReference>
<dbReference type="RefSeq" id="WP_160989909.1">
    <property type="nucleotide sequence ID" value="NZ_WWCO01000005.1"/>
</dbReference>
<keyword evidence="8" id="KW-1185">Reference proteome</keyword>
<dbReference type="PROSITE" id="PS51318">
    <property type="entry name" value="TAT"/>
    <property type="match status" value="1"/>
</dbReference>
<dbReference type="Proteomes" id="UP000449678">
    <property type="component" value="Unassembled WGS sequence"/>
</dbReference>
<dbReference type="CDD" id="cd09002">
    <property type="entry name" value="GH43_XYL-like"/>
    <property type="match status" value="1"/>
</dbReference>
<dbReference type="InterPro" id="IPR051795">
    <property type="entry name" value="Glycosyl_Hydrlase_43"/>
</dbReference>
<comment type="caution">
    <text evidence="7">The sequence shown here is derived from an EMBL/GenBank/DDBJ whole genome shotgun (WGS) entry which is preliminary data.</text>
</comment>
<evidence type="ECO:0000256" key="2">
    <source>
        <dbReference type="ARBA" id="ARBA00022801"/>
    </source>
</evidence>
<keyword evidence="5" id="KW-0732">Signal</keyword>
<dbReference type="InterPro" id="IPR023296">
    <property type="entry name" value="Glyco_hydro_beta-prop_sf"/>
</dbReference>
<dbReference type="InterPro" id="IPR006311">
    <property type="entry name" value="TAT_signal"/>
</dbReference>
<dbReference type="InterPro" id="IPR006710">
    <property type="entry name" value="Glyco_hydro_43"/>
</dbReference>
<evidence type="ECO:0000259" key="6">
    <source>
        <dbReference type="Pfam" id="PF17851"/>
    </source>
</evidence>
<keyword evidence="2 4" id="KW-0378">Hydrolase</keyword>
<feature type="chain" id="PRO_5045578265" evidence="5">
    <location>
        <begin position="29"/>
        <end position="535"/>
    </location>
</feature>
<accession>A0ABW9V4A3</accession>
<evidence type="ECO:0000256" key="3">
    <source>
        <dbReference type="ARBA" id="ARBA00023295"/>
    </source>
</evidence>
<dbReference type="EMBL" id="WWCO01000005">
    <property type="protein sequence ID" value="MYM34521.1"/>
    <property type="molecule type" value="Genomic_DNA"/>
</dbReference>
<evidence type="ECO:0000256" key="4">
    <source>
        <dbReference type="RuleBase" id="RU361187"/>
    </source>
</evidence>
<dbReference type="InterPro" id="IPR041542">
    <property type="entry name" value="GH43_C2"/>
</dbReference>